<sequence length="79" mass="9103">MITKTIAVCQMATVLGRTMTAIRECIARDKFPFAQCWQTEGKKGRTFSIDREGFRFYLANTLGWPEEKINEAFKEAHIV</sequence>
<organism evidence="1 2">
    <name type="scientific">Veillonella montpellierensis DNF00314</name>
    <dbReference type="NCBI Taxonomy" id="1401067"/>
    <lineage>
        <taxon>Bacteria</taxon>
        <taxon>Bacillati</taxon>
        <taxon>Bacillota</taxon>
        <taxon>Negativicutes</taxon>
        <taxon>Veillonellales</taxon>
        <taxon>Veillonellaceae</taxon>
        <taxon>Veillonella</taxon>
    </lineage>
</organism>
<dbReference type="AlphaFoldDB" id="A0A096AL51"/>
<protein>
    <submittedName>
        <fullName evidence="1">Uncharacterized protein</fullName>
    </submittedName>
</protein>
<proteinExistence type="predicted"/>
<dbReference type="Proteomes" id="UP000029628">
    <property type="component" value="Unassembled WGS sequence"/>
</dbReference>
<reference evidence="1 2" key="1">
    <citation type="submission" date="2014-07" db="EMBL/GenBank/DDBJ databases">
        <authorList>
            <person name="McCorrison J."/>
            <person name="Sanka R."/>
            <person name="Torralba M."/>
            <person name="Gillis M."/>
            <person name="Haft D.H."/>
            <person name="Methe B."/>
            <person name="Sutton G."/>
            <person name="Nelson K.E."/>
        </authorList>
    </citation>
    <scope>NUCLEOTIDE SEQUENCE [LARGE SCALE GENOMIC DNA]</scope>
    <source>
        <strain evidence="1 2">DNF00314</strain>
    </source>
</reference>
<evidence type="ECO:0000313" key="1">
    <source>
        <dbReference type="EMBL" id="KGF47778.1"/>
    </source>
</evidence>
<name>A0A096AL51_9FIRM</name>
<gene>
    <name evidence="1" type="ORF">HMPREF0872_03525</name>
</gene>
<dbReference type="EMBL" id="JRNT01000007">
    <property type="protein sequence ID" value="KGF47778.1"/>
    <property type="molecule type" value="Genomic_DNA"/>
</dbReference>
<accession>A0A096AL51</accession>
<dbReference type="RefSeq" id="WP_038151843.1">
    <property type="nucleotide sequence ID" value="NZ_JRNT01000007.1"/>
</dbReference>
<evidence type="ECO:0000313" key="2">
    <source>
        <dbReference type="Proteomes" id="UP000029628"/>
    </source>
</evidence>
<keyword evidence="2" id="KW-1185">Reference proteome</keyword>
<comment type="caution">
    <text evidence="1">The sequence shown here is derived from an EMBL/GenBank/DDBJ whole genome shotgun (WGS) entry which is preliminary data.</text>
</comment>